<keyword evidence="3" id="KW-0833">Ubl conjugation pathway</keyword>
<dbReference type="GO" id="GO:0005737">
    <property type="term" value="C:cytoplasm"/>
    <property type="evidence" value="ECO:0007669"/>
    <property type="project" value="TreeGrafter"/>
</dbReference>
<dbReference type="AlphaFoldDB" id="A0A7M5V776"/>
<evidence type="ECO:0000256" key="2">
    <source>
        <dbReference type="ARBA" id="ARBA00004906"/>
    </source>
</evidence>
<dbReference type="Proteomes" id="UP000594262">
    <property type="component" value="Unplaced"/>
</dbReference>
<accession>A0A7M5V776</accession>
<dbReference type="Gene3D" id="1.20.1280.50">
    <property type="match status" value="1"/>
</dbReference>
<organism evidence="6 7">
    <name type="scientific">Clytia hemisphaerica</name>
    <dbReference type="NCBI Taxonomy" id="252671"/>
    <lineage>
        <taxon>Eukaryota</taxon>
        <taxon>Metazoa</taxon>
        <taxon>Cnidaria</taxon>
        <taxon>Hydrozoa</taxon>
        <taxon>Hydroidolina</taxon>
        <taxon>Leptothecata</taxon>
        <taxon>Obeliida</taxon>
        <taxon>Clytiidae</taxon>
        <taxon>Clytia</taxon>
    </lineage>
</organism>
<dbReference type="GeneID" id="136813886"/>
<evidence type="ECO:0000313" key="7">
    <source>
        <dbReference type="Proteomes" id="UP000594262"/>
    </source>
</evidence>
<comment type="subcellular location">
    <subcellularLocation>
        <location evidence="1">Nucleus</location>
    </subcellularLocation>
</comment>
<dbReference type="Pfam" id="PF12937">
    <property type="entry name" value="F-box-like"/>
    <property type="match status" value="1"/>
</dbReference>
<evidence type="ECO:0000259" key="5">
    <source>
        <dbReference type="PROSITE" id="PS50181"/>
    </source>
</evidence>
<dbReference type="EnsemblMetazoa" id="CLYHEMT003546.1">
    <property type="protein sequence ID" value="CLYHEMP003546.1"/>
    <property type="gene ID" value="CLYHEMG003546"/>
</dbReference>
<evidence type="ECO:0000256" key="1">
    <source>
        <dbReference type="ARBA" id="ARBA00004123"/>
    </source>
</evidence>
<dbReference type="GO" id="GO:0019005">
    <property type="term" value="C:SCF ubiquitin ligase complex"/>
    <property type="evidence" value="ECO:0007669"/>
    <property type="project" value="TreeGrafter"/>
</dbReference>
<dbReference type="PANTHER" id="PTHR13123">
    <property type="entry name" value="LD30288P"/>
    <property type="match status" value="1"/>
</dbReference>
<dbReference type="InterPro" id="IPR001810">
    <property type="entry name" value="F-box_dom"/>
</dbReference>
<keyword evidence="4" id="KW-0539">Nucleus</keyword>
<dbReference type="UniPathway" id="UPA00143"/>
<keyword evidence="7" id="KW-1185">Reference proteome</keyword>
<dbReference type="RefSeq" id="XP_066926484.1">
    <property type="nucleotide sequence ID" value="XM_067070383.1"/>
</dbReference>
<dbReference type="InterPro" id="IPR036047">
    <property type="entry name" value="F-box-like_dom_sf"/>
</dbReference>
<dbReference type="InterPro" id="IPR040394">
    <property type="entry name" value="FBX25/32"/>
</dbReference>
<evidence type="ECO:0000313" key="6">
    <source>
        <dbReference type="EnsemblMetazoa" id="CLYHEMP003546.1"/>
    </source>
</evidence>
<proteinExistence type="predicted"/>
<dbReference type="PROSITE" id="PS50181">
    <property type="entry name" value="FBOX"/>
    <property type="match status" value="1"/>
</dbReference>
<dbReference type="GO" id="GO:0016567">
    <property type="term" value="P:protein ubiquitination"/>
    <property type="evidence" value="ECO:0007669"/>
    <property type="project" value="UniProtKB-UniPathway"/>
</dbReference>
<reference evidence="6" key="1">
    <citation type="submission" date="2021-01" db="UniProtKB">
        <authorList>
            <consortium name="EnsemblMetazoa"/>
        </authorList>
    </citation>
    <scope>IDENTIFICATION</scope>
</reference>
<dbReference type="PANTHER" id="PTHR13123:SF7">
    <property type="entry name" value="LD30288P"/>
    <property type="match status" value="1"/>
</dbReference>
<name>A0A7M5V776_9CNID</name>
<evidence type="ECO:0000256" key="4">
    <source>
        <dbReference type="ARBA" id="ARBA00023242"/>
    </source>
</evidence>
<feature type="domain" description="F-box" evidence="5">
    <location>
        <begin position="213"/>
        <end position="260"/>
    </location>
</feature>
<dbReference type="GO" id="GO:0005634">
    <property type="term" value="C:nucleus"/>
    <property type="evidence" value="ECO:0007669"/>
    <property type="project" value="UniProtKB-SubCell"/>
</dbReference>
<sequence length="357" mass="41565">MPFKGETWIKTQTGWRTIRTIVINNKQQRIPLVTSPYSSDSEDEVIARTQHVCGIYWECGPPFVILPGECRKTSYLISRNSQTQCTIKSPPVVYIFNKLSFKQSLRNPRRFNYVTNMLEIVLKQDFVSTCSSSQKKLLTLFEQLVNTVLSTEINVHIAKHLVSLYKEKHLKNKGTFKRQKLWNTVLNKISSMERRLHRFHVKKICRGTRNSSNIHLTDLPSVVLHYLFRCFSDHQDIVALACVNQQFNRLSKDPGLWKNMCLYHLPPSKLVGIDPNIPSSWKNTYKTYIKRTTMRHSFADLLIICSDCHFVCWKGTHLCTLQQQQQQQQQNSNENISKKPPIAIPITPKGFCHLFER</sequence>
<evidence type="ECO:0000256" key="3">
    <source>
        <dbReference type="ARBA" id="ARBA00022786"/>
    </source>
</evidence>
<dbReference type="SUPFAM" id="SSF81383">
    <property type="entry name" value="F-box domain"/>
    <property type="match status" value="1"/>
</dbReference>
<protein>
    <recommendedName>
        <fullName evidence="5">F-box domain-containing protein</fullName>
    </recommendedName>
</protein>
<dbReference type="OrthoDB" id="9991467at2759"/>
<comment type="pathway">
    <text evidence="2">Protein modification; protein ubiquitination.</text>
</comment>